<keyword evidence="3" id="KW-1185">Reference proteome</keyword>
<dbReference type="EMBL" id="MU827369">
    <property type="protein sequence ID" value="KAJ7351022.1"/>
    <property type="molecule type" value="Genomic_DNA"/>
</dbReference>
<dbReference type="AlphaFoldDB" id="A0A9W9YHX9"/>
<dbReference type="Proteomes" id="UP001163046">
    <property type="component" value="Unassembled WGS sequence"/>
</dbReference>
<feature type="compositionally biased region" description="Polar residues" evidence="1">
    <location>
        <begin position="70"/>
        <end position="85"/>
    </location>
</feature>
<reference evidence="2" key="1">
    <citation type="submission" date="2023-01" db="EMBL/GenBank/DDBJ databases">
        <title>Genome assembly of the deep-sea coral Lophelia pertusa.</title>
        <authorList>
            <person name="Herrera S."/>
            <person name="Cordes E."/>
        </authorList>
    </citation>
    <scope>NUCLEOTIDE SEQUENCE</scope>
    <source>
        <strain evidence="2">USNM1676648</strain>
        <tissue evidence="2">Polyp</tissue>
    </source>
</reference>
<protein>
    <submittedName>
        <fullName evidence="2">Uncharacterized protein</fullName>
    </submittedName>
</protein>
<evidence type="ECO:0000313" key="3">
    <source>
        <dbReference type="Proteomes" id="UP001163046"/>
    </source>
</evidence>
<proteinExistence type="predicted"/>
<evidence type="ECO:0000256" key="1">
    <source>
        <dbReference type="SAM" id="MobiDB-lite"/>
    </source>
</evidence>
<name>A0A9W9YHX9_9CNID</name>
<feature type="region of interest" description="Disordered" evidence="1">
    <location>
        <begin position="1"/>
        <end position="94"/>
    </location>
</feature>
<sequence length="104" mass="11982">MVRELSSRVLSDPLQGAKPTGTLQEHNSREPKHNSNDAPVTSELLRRKYTAPKAQRRSERQERIRKSRDTMSPQLNKTCQAQRSYRGSPGPSGEPLFRLRYFVM</sequence>
<gene>
    <name evidence="2" type="ORF">OS493_037204</name>
</gene>
<feature type="compositionally biased region" description="Basic and acidic residues" evidence="1">
    <location>
        <begin position="56"/>
        <end position="69"/>
    </location>
</feature>
<accession>A0A9W9YHX9</accession>
<evidence type="ECO:0000313" key="2">
    <source>
        <dbReference type="EMBL" id="KAJ7351022.1"/>
    </source>
</evidence>
<feature type="compositionally biased region" description="Basic and acidic residues" evidence="1">
    <location>
        <begin position="26"/>
        <end position="35"/>
    </location>
</feature>
<comment type="caution">
    <text evidence="2">The sequence shown here is derived from an EMBL/GenBank/DDBJ whole genome shotgun (WGS) entry which is preliminary data.</text>
</comment>
<organism evidence="2 3">
    <name type="scientific">Desmophyllum pertusum</name>
    <dbReference type="NCBI Taxonomy" id="174260"/>
    <lineage>
        <taxon>Eukaryota</taxon>
        <taxon>Metazoa</taxon>
        <taxon>Cnidaria</taxon>
        <taxon>Anthozoa</taxon>
        <taxon>Hexacorallia</taxon>
        <taxon>Scleractinia</taxon>
        <taxon>Caryophylliina</taxon>
        <taxon>Caryophylliidae</taxon>
        <taxon>Desmophyllum</taxon>
    </lineage>
</organism>